<reference evidence="2 3" key="1">
    <citation type="submission" date="2019-09" db="EMBL/GenBank/DDBJ databases">
        <title>Complete Genome Sequence of Janibacter melonis M714 with both human health impact and industrial applications.</title>
        <authorList>
            <person name="Jin M."/>
            <person name="Zhao Q.R."/>
        </authorList>
    </citation>
    <scope>NUCLEOTIDE SEQUENCE [LARGE SCALE GENOMIC DNA]</scope>
    <source>
        <strain evidence="2 3">M714</strain>
    </source>
</reference>
<feature type="domain" description="Methyltransferase type 11" evidence="1">
    <location>
        <begin position="64"/>
        <end position="160"/>
    </location>
</feature>
<dbReference type="PANTHER" id="PTHR43591:SF78">
    <property type="entry name" value="SLR0407 PROTEIN"/>
    <property type="match status" value="1"/>
</dbReference>
<name>A0A5P8FR45_9MICO</name>
<dbReference type="GO" id="GO:0008757">
    <property type="term" value="F:S-adenosylmethionine-dependent methyltransferase activity"/>
    <property type="evidence" value="ECO:0007669"/>
    <property type="project" value="InterPro"/>
</dbReference>
<gene>
    <name evidence="2" type="ORF">EEW87_016220</name>
</gene>
<accession>A0A5P8FR45</accession>
<dbReference type="EMBL" id="CP044548">
    <property type="protein sequence ID" value="QFQ31550.2"/>
    <property type="molecule type" value="Genomic_DNA"/>
</dbReference>
<dbReference type="InterPro" id="IPR013216">
    <property type="entry name" value="Methyltransf_11"/>
</dbReference>
<organism evidence="2 3">
    <name type="scientific">Janibacter melonis</name>
    <dbReference type="NCBI Taxonomy" id="262209"/>
    <lineage>
        <taxon>Bacteria</taxon>
        <taxon>Bacillati</taxon>
        <taxon>Actinomycetota</taxon>
        <taxon>Actinomycetes</taxon>
        <taxon>Micrococcales</taxon>
        <taxon>Intrasporangiaceae</taxon>
        <taxon>Janibacter</taxon>
    </lineage>
</organism>
<dbReference type="Gene3D" id="3.40.50.150">
    <property type="entry name" value="Vaccinia Virus protein VP39"/>
    <property type="match status" value="1"/>
</dbReference>
<dbReference type="PANTHER" id="PTHR43591">
    <property type="entry name" value="METHYLTRANSFERASE"/>
    <property type="match status" value="1"/>
</dbReference>
<evidence type="ECO:0000259" key="1">
    <source>
        <dbReference type="Pfam" id="PF08241"/>
    </source>
</evidence>
<dbReference type="Proteomes" id="UP000271708">
    <property type="component" value="Chromosome"/>
</dbReference>
<evidence type="ECO:0000313" key="2">
    <source>
        <dbReference type="EMBL" id="QFQ31550.2"/>
    </source>
</evidence>
<dbReference type="InterPro" id="IPR029063">
    <property type="entry name" value="SAM-dependent_MTases_sf"/>
</dbReference>
<proteinExistence type="predicted"/>
<keyword evidence="2" id="KW-0489">Methyltransferase</keyword>
<dbReference type="GeneID" id="59162739"/>
<evidence type="ECO:0000313" key="3">
    <source>
        <dbReference type="Proteomes" id="UP000271708"/>
    </source>
</evidence>
<dbReference type="AlphaFoldDB" id="A0A5P8FR45"/>
<dbReference type="Pfam" id="PF08241">
    <property type="entry name" value="Methyltransf_11"/>
    <property type="match status" value="1"/>
</dbReference>
<dbReference type="RefSeq" id="WP_123092713.1">
    <property type="nucleotide sequence ID" value="NZ_CP044548.2"/>
</dbReference>
<dbReference type="CDD" id="cd02440">
    <property type="entry name" value="AdoMet_MTases"/>
    <property type="match status" value="1"/>
</dbReference>
<sequence length="282" mass="30204">MTSDAGYPRTTRGAFKESRAGDLSEDDVAALVRVLDLQELSPAVQRLRDWTLDRLELADGESAVDVGCGTGSEVRRMALRVGDSGRATGVDTNPRLLEVAADRTPSHSSARWSLASASDLPFADGSVDAVRCERVFQHLEDPQAAADEIARVLRPGGRAVVVDSDWGTFVTVTDEPEIMRRVQEWGWRTQWPNPFAGRHLRAQLRTAGLEVDDDIGSSALVLPPEALLGGGPLGRTVESAQDDGVITADEAARLVSGVEASAQRGDAFVAVTMFAVMGRRPG</sequence>
<keyword evidence="2" id="KW-0808">Transferase</keyword>
<protein>
    <submittedName>
        <fullName evidence="2">Methyltransferase domain-containing protein</fullName>
    </submittedName>
</protein>
<dbReference type="SUPFAM" id="SSF53335">
    <property type="entry name" value="S-adenosyl-L-methionine-dependent methyltransferases"/>
    <property type="match status" value="1"/>
</dbReference>
<dbReference type="GO" id="GO:0032259">
    <property type="term" value="P:methylation"/>
    <property type="evidence" value="ECO:0007669"/>
    <property type="project" value="UniProtKB-KW"/>
</dbReference>
<dbReference type="KEGG" id="jme:EEW87_016220"/>